<evidence type="ECO:0000259" key="2">
    <source>
        <dbReference type="Pfam" id="PF00078"/>
    </source>
</evidence>
<evidence type="ECO:0000256" key="1">
    <source>
        <dbReference type="SAM" id="SignalP"/>
    </source>
</evidence>
<organism evidence="3 4">
    <name type="scientific">Allacma fusca</name>
    <dbReference type="NCBI Taxonomy" id="39272"/>
    <lineage>
        <taxon>Eukaryota</taxon>
        <taxon>Metazoa</taxon>
        <taxon>Ecdysozoa</taxon>
        <taxon>Arthropoda</taxon>
        <taxon>Hexapoda</taxon>
        <taxon>Collembola</taxon>
        <taxon>Symphypleona</taxon>
        <taxon>Sminthuridae</taxon>
        <taxon>Allacma</taxon>
    </lineage>
</organism>
<gene>
    <name evidence="3" type="ORF">AFUS01_LOCUS29800</name>
</gene>
<name>A0A8J2PN27_9HEXA</name>
<protein>
    <recommendedName>
        <fullName evidence="2">Reverse transcriptase domain-containing protein</fullName>
    </recommendedName>
</protein>
<proteinExistence type="predicted"/>
<dbReference type="Pfam" id="PF00078">
    <property type="entry name" value="RVT_1"/>
    <property type="match status" value="1"/>
</dbReference>
<dbReference type="AlphaFoldDB" id="A0A8J2PN27"/>
<evidence type="ECO:0000313" key="4">
    <source>
        <dbReference type="Proteomes" id="UP000708208"/>
    </source>
</evidence>
<feature type="domain" description="Reverse transcriptase" evidence="2">
    <location>
        <begin position="139"/>
        <end position="226"/>
    </location>
</feature>
<feature type="chain" id="PRO_5035157802" description="Reverse transcriptase domain-containing protein" evidence="1">
    <location>
        <begin position="26"/>
        <end position="227"/>
    </location>
</feature>
<evidence type="ECO:0000313" key="3">
    <source>
        <dbReference type="EMBL" id="CAG7819344.1"/>
    </source>
</evidence>
<dbReference type="OrthoDB" id="6772200at2759"/>
<keyword evidence="1" id="KW-0732">Signal</keyword>
<dbReference type="Proteomes" id="UP000708208">
    <property type="component" value="Unassembled WGS sequence"/>
</dbReference>
<dbReference type="PANTHER" id="PTHR19446">
    <property type="entry name" value="REVERSE TRANSCRIPTASES"/>
    <property type="match status" value="1"/>
</dbReference>
<feature type="signal peptide" evidence="1">
    <location>
        <begin position="1"/>
        <end position="25"/>
    </location>
</feature>
<comment type="caution">
    <text evidence="3">The sequence shown here is derived from an EMBL/GenBank/DDBJ whole genome shotgun (WGS) entry which is preliminary data.</text>
</comment>
<reference evidence="3" key="1">
    <citation type="submission" date="2021-06" db="EMBL/GenBank/DDBJ databases">
        <authorList>
            <person name="Hodson N. C."/>
            <person name="Mongue J. A."/>
            <person name="Jaron S. K."/>
        </authorList>
    </citation>
    <scope>NUCLEOTIDE SEQUENCE</scope>
</reference>
<sequence>MKSANVFTVLTFLVLTFSFMNLVQPTPMVCPPGPCRSMGWVCDCHAQCCSNYCRKPLGSMWLYTRHETLDQPITESELSEGLKHLKNGKAVGPDEITNEFLKHLPPNGKQILLESLNGIFENKDPPVDWSQIETVMIFKKSDASNPNNFRPITLANTTMKPFTHIMEKRLSKWAETNKIIPEAQARFRRGRRCMDHICTLNSAVQIALNEESGKLYALFIDFEQAFP</sequence>
<dbReference type="InterPro" id="IPR000477">
    <property type="entry name" value="RT_dom"/>
</dbReference>
<accession>A0A8J2PN27</accession>
<dbReference type="EMBL" id="CAJVCH010447410">
    <property type="protein sequence ID" value="CAG7819344.1"/>
    <property type="molecule type" value="Genomic_DNA"/>
</dbReference>
<keyword evidence="4" id="KW-1185">Reference proteome</keyword>